<name>A0A4Y7Q9R3_9AGAM</name>
<proteinExistence type="predicted"/>
<dbReference type="Proteomes" id="UP000294933">
    <property type="component" value="Unassembled WGS sequence"/>
</dbReference>
<protein>
    <submittedName>
        <fullName evidence="1">Uncharacterized protein</fullName>
    </submittedName>
</protein>
<reference evidence="1 2" key="1">
    <citation type="submission" date="2018-06" db="EMBL/GenBank/DDBJ databases">
        <title>A transcriptomic atlas of mushroom development highlights an independent origin of complex multicellularity.</title>
        <authorList>
            <consortium name="DOE Joint Genome Institute"/>
            <person name="Krizsan K."/>
            <person name="Almasi E."/>
            <person name="Merenyi Z."/>
            <person name="Sahu N."/>
            <person name="Viragh M."/>
            <person name="Koszo T."/>
            <person name="Mondo S."/>
            <person name="Kiss B."/>
            <person name="Balint B."/>
            <person name="Kues U."/>
            <person name="Barry K."/>
            <person name="Hegedus J.C."/>
            <person name="Henrissat B."/>
            <person name="Johnson J."/>
            <person name="Lipzen A."/>
            <person name="Ohm R."/>
            <person name="Nagy I."/>
            <person name="Pangilinan J."/>
            <person name="Yan J."/>
            <person name="Xiong Y."/>
            <person name="Grigoriev I.V."/>
            <person name="Hibbett D.S."/>
            <person name="Nagy L.G."/>
        </authorList>
    </citation>
    <scope>NUCLEOTIDE SEQUENCE [LARGE SCALE GENOMIC DNA]</scope>
    <source>
        <strain evidence="1 2">SZMC22713</strain>
    </source>
</reference>
<dbReference type="AlphaFoldDB" id="A0A4Y7Q9R3"/>
<dbReference type="VEuPathDB" id="FungiDB:BD410DRAFT_838413"/>
<dbReference type="EMBL" id="ML170167">
    <property type="protein sequence ID" value="TDL24403.1"/>
    <property type="molecule type" value="Genomic_DNA"/>
</dbReference>
<gene>
    <name evidence="1" type="ORF">BD410DRAFT_838413</name>
</gene>
<sequence length="255" mass="29109">MDKKNPRDSFLPFREKAPSHTTILEEPSPYQPENVRQCVGFFEAVMFHAIIFKCKILLEEKHQLFQSIGEWLLLVDCYVKEGKDNSFFCDRCAYSPTNIPGQKYAPECWPPATKWEKYLLDHPDLSFLQLFKYLDSLNMESVGSLTSYLRATDFAYVGIVPFPSPTEVAKAIITLGAGARNGLAKLKVWAKKKKKGNTDDKIARFVFLHDKVKSLLSPGEQADMGYDMLMLEHSLCKLSKMTRFKDIKHSVLNGL</sequence>
<accession>A0A4Y7Q9R3</accession>
<evidence type="ECO:0000313" key="2">
    <source>
        <dbReference type="Proteomes" id="UP000294933"/>
    </source>
</evidence>
<keyword evidence="2" id="KW-1185">Reference proteome</keyword>
<evidence type="ECO:0000313" key="1">
    <source>
        <dbReference type="EMBL" id="TDL24403.1"/>
    </source>
</evidence>
<organism evidence="1 2">
    <name type="scientific">Rickenella mellea</name>
    <dbReference type="NCBI Taxonomy" id="50990"/>
    <lineage>
        <taxon>Eukaryota</taxon>
        <taxon>Fungi</taxon>
        <taxon>Dikarya</taxon>
        <taxon>Basidiomycota</taxon>
        <taxon>Agaricomycotina</taxon>
        <taxon>Agaricomycetes</taxon>
        <taxon>Hymenochaetales</taxon>
        <taxon>Rickenellaceae</taxon>
        <taxon>Rickenella</taxon>
    </lineage>
</organism>
<dbReference type="OrthoDB" id="2934473at2759"/>